<dbReference type="RefSeq" id="XP_018982565.1">
    <property type="nucleotide sequence ID" value="XM_019126726.1"/>
</dbReference>
<proteinExistence type="predicted"/>
<keyword evidence="4" id="KW-1185">Reference proteome</keyword>
<feature type="coiled-coil region" evidence="1">
    <location>
        <begin position="342"/>
        <end position="369"/>
    </location>
</feature>
<reference evidence="4" key="1">
    <citation type="submission" date="2016-05" db="EMBL/GenBank/DDBJ databases">
        <title>Comparative genomics of biotechnologically important yeasts.</title>
        <authorList>
            <consortium name="DOE Joint Genome Institute"/>
            <person name="Riley R."/>
            <person name="Haridas S."/>
            <person name="Wolfe K.H."/>
            <person name="Lopes M.R."/>
            <person name="Hittinger C.T."/>
            <person name="Goker M."/>
            <person name="Salamov A."/>
            <person name="Wisecaver J."/>
            <person name="Long T.M."/>
            <person name="Aerts A.L."/>
            <person name="Barry K."/>
            <person name="Choi C."/>
            <person name="Clum A."/>
            <person name="Coughlan A.Y."/>
            <person name="Deshpande S."/>
            <person name="Douglass A.P."/>
            <person name="Hanson S.J."/>
            <person name="Klenk H.-P."/>
            <person name="Labutti K."/>
            <person name="Lapidus A."/>
            <person name="Lindquist E."/>
            <person name="Lipzen A."/>
            <person name="Meier-Kolthoff J.P."/>
            <person name="Ohm R.A."/>
            <person name="Otillar R.P."/>
            <person name="Pangilinan J."/>
            <person name="Peng Y."/>
            <person name="Rokas A."/>
            <person name="Rosa C.A."/>
            <person name="Scheuner C."/>
            <person name="Sibirny A.A."/>
            <person name="Slot J.C."/>
            <person name="Stielow J.B."/>
            <person name="Sun H."/>
            <person name="Kurtzman C.P."/>
            <person name="Blackwell M."/>
            <person name="Grigoriev I.V."/>
            <person name="Jeffries T.W."/>
        </authorList>
    </citation>
    <scope>NUCLEOTIDE SEQUENCE [LARGE SCALE GENOMIC DNA]</scope>
    <source>
        <strain evidence="4">NRRL Y-12698</strain>
    </source>
</reference>
<accession>A0A1E3QJQ9</accession>
<protein>
    <submittedName>
        <fullName evidence="3">Uncharacterized protein</fullName>
    </submittedName>
</protein>
<dbReference type="EMBL" id="KV454442">
    <property type="protein sequence ID" value="ODQ77237.1"/>
    <property type="molecule type" value="Genomic_DNA"/>
</dbReference>
<sequence>MTGNSKQDVRRQLFKGITGRRHLVSQPPESVPASAPEFPHLPTVSVPEIESSTTPTTTSTLFASPVPPKDADESLQAEQSLEFIQPTHRRSVLLSGGFRPTNPMVIPATPGNLTDTPAGPNITINSTSSVATTNTFSRGKYTYPRQDAGRHPNHNLRAPERNDSRIGYTKKCLFLDETPERPVVSPGRVSGYDYNEVFCSAHPLRHSKLVALEQAESSSKAVFRGYYGDDSDDDSDEEAKMPRKHSRSIFDDSAEEDNILISVPGENDRASDIFDMEPKPLKRSKKFSGIAPRGISLARPMDDDPVDSIINQHLQKLKIAFPLMASKKTGSNTGDWLTDDEIIRFSELNDEYESELQQLHESNAAAKKNLQAEYETLKLYVADPQYEDKMGEIRDLLVELMRKRVKGYDEERDDTWGEADESF</sequence>
<dbReference type="AlphaFoldDB" id="A0A1E3QJQ9"/>
<evidence type="ECO:0000256" key="2">
    <source>
        <dbReference type="SAM" id="MobiDB-lite"/>
    </source>
</evidence>
<evidence type="ECO:0000256" key="1">
    <source>
        <dbReference type="SAM" id="Coils"/>
    </source>
</evidence>
<evidence type="ECO:0000313" key="3">
    <source>
        <dbReference type="EMBL" id="ODQ77237.1"/>
    </source>
</evidence>
<dbReference type="GeneID" id="30144580"/>
<organism evidence="3 4">
    <name type="scientific">Babjeviella inositovora NRRL Y-12698</name>
    <dbReference type="NCBI Taxonomy" id="984486"/>
    <lineage>
        <taxon>Eukaryota</taxon>
        <taxon>Fungi</taxon>
        <taxon>Dikarya</taxon>
        <taxon>Ascomycota</taxon>
        <taxon>Saccharomycotina</taxon>
        <taxon>Pichiomycetes</taxon>
        <taxon>Serinales incertae sedis</taxon>
        <taxon>Babjeviella</taxon>
    </lineage>
</organism>
<feature type="compositionally biased region" description="Low complexity" evidence="2">
    <location>
        <begin position="51"/>
        <end position="60"/>
    </location>
</feature>
<dbReference type="Proteomes" id="UP000094336">
    <property type="component" value="Unassembled WGS sequence"/>
</dbReference>
<feature type="region of interest" description="Disordered" evidence="2">
    <location>
        <begin position="1"/>
        <end position="78"/>
    </location>
</feature>
<feature type="region of interest" description="Disordered" evidence="2">
    <location>
        <begin position="223"/>
        <end position="249"/>
    </location>
</feature>
<evidence type="ECO:0000313" key="4">
    <source>
        <dbReference type="Proteomes" id="UP000094336"/>
    </source>
</evidence>
<gene>
    <name evidence="3" type="ORF">BABINDRAFT_103778</name>
</gene>
<keyword evidence="1" id="KW-0175">Coiled coil</keyword>
<name>A0A1E3QJQ9_9ASCO</name>